<proteinExistence type="predicted"/>
<gene>
    <name evidence="1" type="ORF">ACFQ5T_01260</name>
</gene>
<sequence>MLEPNDFMRVDITKQKDFAMKEMYRCPAVENSLAATEFLWITYRNVHWEFSQNVKFFHGDVNIPTGWAFQFEHDSRYYQLLGEDTLVTGSLDFNFGELPAVFLSQQEPSIQTQKLIKNWHDCVSRSSSYINVSLTPTIMGGKLPRSPWLPVFLFELNQYYTENSQQFFKQYTNREREMFKLYLDNAFELSTFRGQPNRIVNYCREVLFLEDPWLLGALIDYGERFQRAKNSGHSLLDDIDEVRKLIHLARWYWAEKQANTTFY</sequence>
<accession>A0ABW4H0T2</accession>
<dbReference type="Proteomes" id="UP001597195">
    <property type="component" value="Unassembled WGS sequence"/>
</dbReference>
<organism evidence="1 2">
    <name type="scientific">Levilactobacillus fuyuanensis</name>
    <dbReference type="NCBI Taxonomy" id="2486022"/>
    <lineage>
        <taxon>Bacteria</taxon>
        <taxon>Bacillati</taxon>
        <taxon>Bacillota</taxon>
        <taxon>Bacilli</taxon>
        <taxon>Lactobacillales</taxon>
        <taxon>Lactobacillaceae</taxon>
        <taxon>Levilactobacillus</taxon>
    </lineage>
</organism>
<protein>
    <submittedName>
        <fullName evidence="1">Uncharacterized protein</fullName>
    </submittedName>
</protein>
<evidence type="ECO:0000313" key="1">
    <source>
        <dbReference type="EMBL" id="MFD1548319.1"/>
    </source>
</evidence>
<keyword evidence="2" id="KW-1185">Reference proteome</keyword>
<name>A0ABW4H0T2_9LACO</name>
<dbReference type="RefSeq" id="WP_125699979.1">
    <property type="nucleotide sequence ID" value="NZ_JBHTOM010000002.1"/>
</dbReference>
<evidence type="ECO:0000313" key="2">
    <source>
        <dbReference type="Proteomes" id="UP001597195"/>
    </source>
</evidence>
<dbReference type="EMBL" id="JBHTOM010000002">
    <property type="protein sequence ID" value="MFD1548319.1"/>
    <property type="molecule type" value="Genomic_DNA"/>
</dbReference>
<comment type="caution">
    <text evidence="1">The sequence shown here is derived from an EMBL/GenBank/DDBJ whole genome shotgun (WGS) entry which is preliminary data.</text>
</comment>
<reference evidence="2" key="1">
    <citation type="journal article" date="2019" name="Int. J. Syst. Evol. Microbiol.">
        <title>The Global Catalogue of Microorganisms (GCM) 10K type strain sequencing project: providing services to taxonomists for standard genome sequencing and annotation.</title>
        <authorList>
            <consortium name="The Broad Institute Genomics Platform"/>
            <consortium name="The Broad Institute Genome Sequencing Center for Infectious Disease"/>
            <person name="Wu L."/>
            <person name="Ma J."/>
        </authorList>
    </citation>
    <scope>NUCLEOTIDE SEQUENCE [LARGE SCALE GENOMIC DNA]</scope>
    <source>
        <strain evidence="2">CCM 8906</strain>
    </source>
</reference>